<dbReference type="InterPro" id="IPR000701">
    <property type="entry name" value="SuccDH_FuR_B_TM-su"/>
</dbReference>
<proteinExistence type="predicted"/>
<dbReference type="EMBL" id="KV454003">
    <property type="protein sequence ID" value="ODQ46308.1"/>
    <property type="molecule type" value="Genomic_DNA"/>
</dbReference>
<dbReference type="PANTHER" id="PTHR10978:SF5">
    <property type="entry name" value="SUCCINATE DEHYDROGENASE CYTOCHROME B560 SUBUNIT, MITOCHONDRIAL"/>
    <property type="match status" value="1"/>
</dbReference>
<dbReference type="InterPro" id="IPR034804">
    <property type="entry name" value="SQR/QFR_C/D"/>
</dbReference>
<name>A0A1E3NL67_9ASCO</name>
<dbReference type="CDD" id="cd03499">
    <property type="entry name" value="SQR_TypeC_SdhC"/>
    <property type="match status" value="1"/>
</dbReference>
<evidence type="ECO:0000256" key="7">
    <source>
        <dbReference type="ARBA" id="ARBA00023136"/>
    </source>
</evidence>
<dbReference type="SUPFAM" id="SSF81343">
    <property type="entry name" value="Fumarate reductase respiratory complex transmembrane subunits"/>
    <property type="match status" value="1"/>
</dbReference>
<evidence type="ECO:0008006" key="11">
    <source>
        <dbReference type="Google" id="ProtNLM"/>
    </source>
</evidence>
<dbReference type="NCBIfam" id="TIGR02970">
    <property type="entry name" value="succ_dehyd_cytB"/>
    <property type="match status" value="1"/>
</dbReference>
<dbReference type="PROSITE" id="PS01000">
    <property type="entry name" value="SDH_CYT_1"/>
    <property type="match status" value="1"/>
</dbReference>
<feature type="transmembrane region" description="Helical" evidence="8">
    <location>
        <begin position="101"/>
        <end position="128"/>
    </location>
</feature>
<keyword evidence="3 8" id="KW-0812">Transmembrane</keyword>
<evidence type="ECO:0000256" key="5">
    <source>
        <dbReference type="ARBA" id="ARBA00022989"/>
    </source>
</evidence>
<keyword evidence="4" id="KW-0479">Metal-binding</keyword>
<dbReference type="AlphaFoldDB" id="A0A1E3NL67"/>
<dbReference type="PROSITE" id="PS01001">
    <property type="entry name" value="SDH_CYT_2"/>
    <property type="match status" value="1"/>
</dbReference>
<dbReference type="InterPro" id="IPR018495">
    <property type="entry name" value="Succ_DH_cyt_bsu_CS"/>
</dbReference>
<feature type="transmembrane region" description="Helical" evidence="8">
    <location>
        <begin position="73"/>
        <end position="95"/>
    </location>
</feature>
<evidence type="ECO:0000256" key="8">
    <source>
        <dbReference type="SAM" id="Phobius"/>
    </source>
</evidence>
<dbReference type="RefSeq" id="XP_019017421.1">
    <property type="nucleotide sequence ID" value="XM_019164185.1"/>
</dbReference>
<dbReference type="GO" id="GO:0006099">
    <property type="term" value="P:tricarboxylic acid cycle"/>
    <property type="evidence" value="ECO:0007669"/>
    <property type="project" value="InterPro"/>
</dbReference>
<dbReference type="PANTHER" id="PTHR10978">
    <property type="entry name" value="SUCCINATE DEHYDROGENASE CYTOCHROME B560 SUBUNIT"/>
    <property type="match status" value="1"/>
</dbReference>
<evidence type="ECO:0000313" key="10">
    <source>
        <dbReference type="Proteomes" id="UP000094455"/>
    </source>
</evidence>
<gene>
    <name evidence="9" type="ORF">PICMEDRAFT_72386</name>
</gene>
<evidence type="ECO:0000256" key="6">
    <source>
        <dbReference type="ARBA" id="ARBA00023004"/>
    </source>
</evidence>
<dbReference type="GO" id="GO:0006121">
    <property type="term" value="P:mitochondrial electron transport, succinate to ubiquinone"/>
    <property type="evidence" value="ECO:0007669"/>
    <property type="project" value="TreeGrafter"/>
</dbReference>
<dbReference type="GeneID" id="30180872"/>
<keyword evidence="7 8" id="KW-0472">Membrane</keyword>
<evidence type="ECO:0000256" key="4">
    <source>
        <dbReference type="ARBA" id="ARBA00022723"/>
    </source>
</evidence>
<dbReference type="GO" id="GO:0009055">
    <property type="term" value="F:electron transfer activity"/>
    <property type="evidence" value="ECO:0007669"/>
    <property type="project" value="InterPro"/>
</dbReference>
<keyword evidence="10" id="KW-1185">Reference proteome</keyword>
<organism evidence="9 10">
    <name type="scientific">Pichia membranifaciens NRRL Y-2026</name>
    <dbReference type="NCBI Taxonomy" id="763406"/>
    <lineage>
        <taxon>Eukaryota</taxon>
        <taxon>Fungi</taxon>
        <taxon>Dikarya</taxon>
        <taxon>Ascomycota</taxon>
        <taxon>Saccharomycotina</taxon>
        <taxon>Pichiomycetes</taxon>
        <taxon>Pichiales</taxon>
        <taxon>Pichiaceae</taxon>
        <taxon>Pichia</taxon>
    </lineage>
</organism>
<evidence type="ECO:0000313" key="9">
    <source>
        <dbReference type="EMBL" id="ODQ46308.1"/>
    </source>
</evidence>
<dbReference type="Pfam" id="PF01127">
    <property type="entry name" value="Sdh_cyt"/>
    <property type="match status" value="1"/>
</dbReference>
<evidence type="ECO:0000256" key="3">
    <source>
        <dbReference type="ARBA" id="ARBA00022692"/>
    </source>
</evidence>
<evidence type="ECO:0000256" key="1">
    <source>
        <dbReference type="ARBA" id="ARBA00004141"/>
    </source>
</evidence>
<keyword evidence="6" id="KW-0408">Iron</keyword>
<dbReference type="InterPro" id="IPR014314">
    <property type="entry name" value="Succ_DH_cytb556"/>
</dbReference>
<keyword evidence="5 8" id="KW-1133">Transmembrane helix</keyword>
<comment type="subcellular location">
    <subcellularLocation>
        <location evidence="1">Membrane</location>
        <topology evidence="1">Multi-pass membrane protein</topology>
    </subcellularLocation>
</comment>
<evidence type="ECO:0000256" key="2">
    <source>
        <dbReference type="ARBA" id="ARBA00022617"/>
    </source>
</evidence>
<accession>A0A1E3NL67</accession>
<dbReference type="STRING" id="763406.A0A1E3NL67"/>
<protein>
    <recommendedName>
        <fullName evidence="11">Succinate dehydrogenase cytochrome b560 subunit</fullName>
    </recommendedName>
</protein>
<dbReference type="GO" id="GO:0031966">
    <property type="term" value="C:mitochondrial membrane"/>
    <property type="evidence" value="ECO:0007669"/>
    <property type="project" value="UniProtKB-ARBA"/>
</dbReference>
<sequence>MFSAANLTRLTRASMASSARGGIIRPSLHMRNIITVRATPVEEESILVAQRKNRPVSPHLEIYEKQLTAVLSALHRITGVGLAAGFLVVTSSYAVGLVDTASLVTFFAGLPVAAKVAFKAVAGVPFAFHAWNGVRHMVWDSGHEANIKGVYKTGYAVLGLTAVSALALLFA</sequence>
<dbReference type="Gene3D" id="1.20.1300.10">
    <property type="entry name" value="Fumarate reductase/succinate dehydrogenase, transmembrane subunit"/>
    <property type="match status" value="1"/>
</dbReference>
<dbReference type="Proteomes" id="UP000094455">
    <property type="component" value="Unassembled WGS sequence"/>
</dbReference>
<feature type="transmembrane region" description="Helical" evidence="8">
    <location>
        <begin position="149"/>
        <end position="170"/>
    </location>
</feature>
<reference evidence="9 10" key="1">
    <citation type="journal article" date="2016" name="Proc. Natl. Acad. Sci. U.S.A.">
        <title>Comparative genomics of biotechnologically important yeasts.</title>
        <authorList>
            <person name="Riley R."/>
            <person name="Haridas S."/>
            <person name="Wolfe K.H."/>
            <person name="Lopes M.R."/>
            <person name="Hittinger C.T."/>
            <person name="Goeker M."/>
            <person name="Salamov A.A."/>
            <person name="Wisecaver J.H."/>
            <person name="Long T.M."/>
            <person name="Calvey C.H."/>
            <person name="Aerts A.L."/>
            <person name="Barry K.W."/>
            <person name="Choi C."/>
            <person name="Clum A."/>
            <person name="Coughlan A.Y."/>
            <person name="Deshpande S."/>
            <person name="Douglass A.P."/>
            <person name="Hanson S.J."/>
            <person name="Klenk H.-P."/>
            <person name="LaButti K.M."/>
            <person name="Lapidus A."/>
            <person name="Lindquist E.A."/>
            <person name="Lipzen A.M."/>
            <person name="Meier-Kolthoff J.P."/>
            <person name="Ohm R.A."/>
            <person name="Otillar R.P."/>
            <person name="Pangilinan J.L."/>
            <person name="Peng Y."/>
            <person name="Rokas A."/>
            <person name="Rosa C.A."/>
            <person name="Scheuner C."/>
            <person name="Sibirny A.A."/>
            <person name="Slot J.C."/>
            <person name="Stielow J.B."/>
            <person name="Sun H."/>
            <person name="Kurtzman C.P."/>
            <person name="Blackwell M."/>
            <person name="Grigoriev I.V."/>
            <person name="Jeffries T.W."/>
        </authorList>
    </citation>
    <scope>NUCLEOTIDE SEQUENCE [LARGE SCALE GENOMIC DNA]</scope>
    <source>
        <strain evidence="9 10">NRRL Y-2026</strain>
    </source>
</reference>
<dbReference type="GO" id="GO:0046872">
    <property type="term" value="F:metal ion binding"/>
    <property type="evidence" value="ECO:0007669"/>
    <property type="project" value="UniProtKB-KW"/>
</dbReference>
<dbReference type="OrthoDB" id="588261at2759"/>
<keyword evidence="2" id="KW-0349">Heme</keyword>